<sequence>MRPIFDLLGFDFLVDELVVALTEPRLLPLTVGLLGDCGAGKSSLLKITQRELESLEKTYVVLPSTRSSARAMTLIHTAPG</sequence>
<name>A0ABP7VYI5_9ACTN</name>
<organism evidence="1 2">
    <name type="scientific">Actinomadura miaoliensis</name>
    <dbReference type="NCBI Taxonomy" id="430685"/>
    <lineage>
        <taxon>Bacteria</taxon>
        <taxon>Bacillati</taxon>
        <taxon>Actinomycetota</taxon>
        <taxon>Actinomycetes</taxon>
        <taxon>Streptosporangiales</taxon>
        <taxon>Thermomonosporaceae</taxon>
        <taxon>Actinomadura</taxon>
    </lineage>
</organism>
<dbReference type="RefSeq" id="WP_344949023.1">
    <property type="nucleotide sequence ID" value="NZ_BAAAZG010000024.1"/>
</dbReference>
<comment type="caution">
    <text evidence="1">The sequence shown here is derived from an EMBL/GenBank/DDBJ whole genome shotgun (WGS) entry which is preliminary data.</text>
</comment>
<dbReference type="EMBL" id="BAAAZG010000024">
    <property type="protein sequence ID" value="GAA4077189.1"/>
    <property type="molecule type" value="Genomic_DNA"/>
</dbReference>
<dbReference type="Proteomes" id="UP001500683">
    <property type="component" value="Unassembled WGS sequence"/>
</dbReference>
<evidence type="ECO:0000313" key="2">
    <source>
        <dbReference type="Proteomes" id="UP001500683"/>
    </source>
</evidence>
<gene>
    <name evidence="1" type="ORF">GCM10022214_38500</name>
</gene>
<accession>A0ABP7VYI5</accession>
<protein>
    <recommendedName>
        <fullName evidence="3">ATP-binding cassette domain-containing protein</fullName>
    </recommendedName>
</protein>
<reference evidence="2" key="1">
    <citation type="journal article" date="2019" name="Int. J. Syst. Evol. Microbiol.">
        <title>The Global Catalogue of Microorganisms (GCM) 10K type strain sequencing project: providing services to taxonomists for standard genome sequencing and annotation.</title>
        <authorList>
            <consortium name="The Broad Institute Genomics Platform"/>
            <consortium name="The Broad Institute Genome Sequencing Center for Infectious Disease"/>
            <person name="Wu L."/>
            <person name="Ma J."/>
        </authorList>
    </citation>
    <scope>NUCLEOTIDE SEQUENCE [LARGE SCALE GENOMIC DNA]</scope>
    <source>
        <strain evidence="2">JCM 16702</strain>
    </source>
</reference>
<keyword evidence="2" id="KW-1185">Reference proteome</keyword>
<evidence type="ECO:0008006" key="3">
    <source>
        <dbReference type="Google" id="ProtNLM"/>
    </source>
</evidence>
<evidence type="ECO:0000313" key="1">
    <source>
        <dbReference type="EMBL" id="GAA4077189.1"/>
    </source>
</evidence>
<proteinExistence type="predicted"/>